<reference evidence="3 4" key="1">
    <citation type="submission" date="2016-07" db="EMBL/GenBank/DDBJ databases">
        <title>Comparative genomics of the entomopathogenic fungus Beauveria bassiana.</title>
        <authorList>
            <person name="Valero Jimenez C.A."/>
            <person name="Zwaan B.J."/>
            <person name="Van Kan J.A."/>
            <person name="Takken W."/>
            <person name="Debets A.J."/>
            <person name="Schoustra S.E."/>
            <person name="Koenraadt C.J."/>
        </authorList>
    </citation>
    <scope>NUCLEOTIDE SEQUENCE [LARGE SCALE GENOMIC DNA]</scope>
    <source>
        <strain evidence="3 4">ARSEF 8028</strain>
    </source>
</reference>
<dbReference type="Proteomes" id="UP000237441">
    <property type="component" value="Unassembled WGS sequence"/>
</dbReference>
<feature type="signal peptide" evidence="1">
    <location>
        <begin position="1"/>
        <end position="23"/>
    </location>
</feature>
<gene>
    <name evidence="3" type="ORF">BB8028_0006g00040</name>
</gene>
<dbReference type="PROSITE" id="PS51257">
    <property type="entry name" value="PROKAR_LIPOPROTEIN"/>
    <property type="match status" value="1"/>
</dbReference>
<evidence type="ECO:0000313" key="4">
    <source>
        <dbReference type="Proteomes" id="UP000237441"/>
    </source>
</evidence>
<accession>A0A2S7YHK8</accession>
<comment type="caution">
    <text evidence="3">The sequence shown here is derived from an EMBL/GenBank/DDBJ whole genome shotgun (WGS) entry which is preliminary data.</text>
</comment>
<dbReference type="AlphaFoldDB" id="A0A2S7YHK8"/>
<dbReference type="PANTHER" id="PTHR43130:SF15">
    <property type="entry name" value="THIJ_PFPI FAMILY PROTEIN (AFU_ORTHOLOGUE AFUA_5G14240)"/>
    <property type="match status" value="1"/>
</dbReference>
<feature type="domain" description="DJ-1/PfpI" evidence="2">
    <location>
        <begin position="50"/>
        <end position="221"/>
    </location>
</feature>
<dbReference type="CDD" id="cd03139">
    <property type="entry name" value="GATase1_PfpI_2"/>
    <property type="match status" value="1"/>
</dbReference>
<evidence type="ECO:0000259" key="2">
    <source>
        <dbReference type="Pfam" id="PF01965"/>
    </source>
</evidence>
<organism evidence="3 4">
    <name type="scientific">Beauveria bassiana</name>
    <name type="common">White muscardine disease fungus</name>
    <name type="synonym">Tritirachium shiotae</name>
    <dbReference type="NCBI Taxonomy" id="176275"/>
    <lineage>
        <taxon>Eukaryota</taxon>
        <taxon>Fungi</taxon>
        <taxon>Dikarya</taxon>
        <taxon>Ascomycota</taxon>
        <taxon>Pezizomycotina</taxon>
        <taxon>Sordariomycetes</taxon>
        <taxon>Hypocreomycetidae</taxon>
        <taxon>Hypocreales</taxon>
        <taxon>Cordycipitaceae</taxon>
        <taxon>Beauveria</taxon>
    </lineage>
</organism>
<dbReference type="Pfam" id="PF01965">
    <property type="entry name" value="DJ-1_PfpI"/>
    <property type="match status" value="1"/>
</dbReference>
<evidence type="ECO:0000313" key="3">
    <source>
        <dbReference type="EMBL" id="PQK15681.1"/>
    </source>
</evidence>
<protein>
    <recommendedName>
        <fullName evidence="2">DJ-1/PfpI domain-containing protein</fullName>
    </recommendedName>
</protein>
<dbReference type="SUPFAM" id="SSF52317">
    <property type="entry name" value="Class I glutamine amidotransferase-like"/>
    <property type="match status" value="1"/>
</dbReference>
<name>A0A2S7YHK8_BEABA</name>
<dbReference type="OrthoDB" id="543156at2759"/>
<sequence length="273" mass="29485">MKLSYLLRTTFCIPLFLACLTRAADDIESDTVDGGYPVGNSTKENPPTKYAILLFPGFQALDVFGPLDALNTLSLFHHIELSVIAASDSPVSTNFAGKFGTSERVVPTHTLQNAPSDIEVLLVPGGRGFSDVVGLLPVVEFIRNTFPRLRNLLTVCTGSFIAARAGVLDGKNATSNKSAFNSACLNGPLVNWQRKARWVNDGNIWTSSGVSAGIDMMLAYVSDQYGDDAAEYIAKDMEYVRNYDPSNDPFSVTIGSKDGICYTYSQNETVVGA</sequence>
<dbReference type="InterPro" id="IPR052158">
    <property type="entry name" value="INH-QAR"/>
</dbReference>
<dbReference type="InterPro" id="IPR029062">
    <property type="entry name" value="Class_I_gatase-like"/>
</dbReference>
<feature type="chain" id="PRO_5015596686" description="DJ-1/PfpI domain-containing protein" evidence="1">
    <location>
        <begin position="24"/>
        <end position="273"/>
    </location>
</feature>
<dbReference type="InterPro" id="IPR002818">
    <property type="entry name" value="DJ-1/PfpI"/>
</dbReference>
<keyword evidence="1" id="KW-0732">Signal</keyword>
<dbReference type="PANTHER" id="PTHR43130">
    <property type="entry name" value="ARAC-FAMILY TRANSCRIPTIONAL REGULATOR"/>
    <property type="match status" value="1"/>
</dbReference>
<proteinExistence type="predicted"/>
<evidence type="ECO:0000256" key="1">
    <source>
        <dbReference type="SAM" id="SignalP"/>
    </source>
</evidence>
<dbReference type="EMBL" id="JRHA01000006">
    <property type="protein sequence ID" value="PQK15681.1"/>
    <property type="molecule type" value="Genomic_DNA"/>
</dbReference>
<dbReference type="Gene3D" id="3.40.50.880">
    <property type="match status" value="1"/>
</dbReference>